<feature type="compositionally biased region" description="Polar residues" evidence="1">
    <location>
        <begin position="145"/>
        <end position="157"/>
    </location>
</feature>
<dbReference type="Pfam" id="PF12089">
    <property type="entry name" value="DUF3566"/>
    <property type="match status" value="1"/>
</dbReference>
<feature type="region of interest" description="Disordered" evidence="1">
    <location>
        <begin position="1"/>
        <end position="109"/>
    </location>
</feature>
<feature type="domain" description="DUF3566" evidence="3">
    <location>
        <begin position="169"/>
        <end position="285"/>
    </location>
</feature>
<organism evidence="4 5">
    <name type="scientific">Herbihabitans rhizosphaerae</name>
    <dbReference type="NCBI Taxonomy" id="1872711"/>
    <lineage>
        <taxon>Bacteria</taxon>
        <taxon>Bacillati</taxon>
        <taxon>Actinomycetota</taxon>
        <taxon>Actinomycetes</taxon>
        <taxon>Pseudonocardiales</taxon>
        <taxon>Pseudonocardiaceae</taxon>
        <taxon>Herbihabitans</taxon>
    </lineage>
</organism>
<feature type="region of interest" description="Disordered" evidence="1">
    <location>
        <begin position="145"/>
        <end position="169"/>
    </location>
</feature>
<dbReference type="AlphaFoldDB" id="A0A4Q7KMM7"/>
<feature type="compositionally biased region" description="Basic and acidic residues" evidence="1">
    <location>
        <begin position="69"/>
        <end position="79"/>
    </location>
</feature>
<keyword evidence="2 4" id="KW-0812">Transmembrane</keyword>
<reference evidence="4 5" key="1">
    <citation type="submission" date="2019-02" db="EMBL/GenBank/DDBJ databases">
        <title>Genomic Encyclopedia of Type Strains, Phase IV (KMG-IV): sequencing the most valuable type-strain genomes for metagenomic binning, comparative biology and taxonomic classification.</title>
        <authorList>
            <person name="Goeker M."/>
        </authorList>
    </citation>
    <scope>NUCLEOTIDE SEQUENCE [LARGE SCALE GENOMIC DNA]</scope>
    <source>
        <strain evidence="4 5">DSM 101727</strain>
    </source>
</reference>
<protein>
    <submittedName>
        <fullName evidence="4">Transmembrane protein DUF3566</fullName>
    </submittedName>
</protein>
<dbReference type="RefSeq" id="WP_242613442.1">
    <property type="nucleotide sequence ID" value="NZ_SGWQ01000005.1"/>
</dbReference>
<evidence type="ECO:0000256" key="2">
    <source>
        <dbReference type="SAM" id="Phobius"/>
    </source>
</evidence>
<sequence length="287" mass="29995">MTPPEKPERGKAEAERDAERTSVIATSGTSKPDDNDDIRDAARATNGSGQSTEELELSSATPPPWQRVTQDDAAVRTEHQVWPSEETESQPETPPSSTPAEEPPAMEHPVVSGTAAPRLFGQAADAQAAAAGAAGGARTSVNIGASTQTIRTAGTTAPPSALRRPGRGPRRASLQIKRFDPWSVLKLSLVLGVALFFVWLVAVGVLYAVLDGMGVWDQLNGISSEFLQSDSGNKEPLISAGRVFGVAAIIGAINIVLFSALATVAAFVYNVSADLAGGLEVTLAERE</sequence>
<accession>A0A4Q7KMM7</accession>
<feature type="transmembrane region" description="Helical" evidence="2">
    <location>
        <begin position="187"/>
        <end position="210"/>
    </location>
</feature>
<dbReference type="InterPro" id="IPR021949">
    <property type="entry name" value="DUF3566_TM"/>
</dbReference>
<dbReference type="EMBL" id="SGWQ01000005">
    <property type="protein sequence ID" value="RZS37574.1"/>
    <property type="molecule type" value="Genomic_DNA"/>
</dbReference>
<evidence type="ECO:0000313" key="4">
    <source>
        <dbReference type="EMBL" id="RZS37574.1"/>
    </source>
</evidence>
<dbReference type="Proteomes" id="UP000294257">
    <property type="component" value="Unassembled WGS sequence"/>
</dbReference>
<proteinExistence type="predicted"/>
<evidence type="ECO:0000259" key="3">
    <source>
        <dbReference type="Pfam" id="PF12089"/>
    </source>
</evidence>
<evidence type="ECO:0000256" key="1">
    <source>
        <dbReference type="SAM" id="MobiDB-lite"/>
    </source>
</evidence>
<comment type="caution">
    <text evidence="4">The sequence shown here is derived from an EMBL/GenBank/DDBJ whole genome shotgun (WGS) entry which is preliminary data.</text>
</comment>
<feature type="compositionally biased region" description="Basic and acidic residues" evidence="1">
    <location>
        <begin position="1"/>
        <end position="20"/>
    </location>
</feature>
<evidence type="ECO:0000313" key="5">
    <source>
        <dbReference type="Proteomes" id="UP000294257"/>
    </source>
</evidence>
<name>A0A4Q7KMM7_9PSEU</name>
<feature type="transmembrane region" description="Helical" evidence="2">
    <location>
        <begin position="243"/>
        <end position="269"/>
    </location>
</feature>
<keyword evidence="5" id="KW-1185">Reference proteome</keyword>
<keyword evidence="2" id="KW-1133">Transmembrane helix</keyword>
<gene>
    <name evidence="4" type="ORF">EV193_105132</name>
</gene>
<keyword evidence="2" id="KW-0472">Membrane</keyword>